<evidence type="ECO:0000313" key="2">
    <source>
        <dbReference type="Proteomes" id="UP001595735"/>
    </source>
</evidence>
<evidence type="ECO:0000313" key="1">
    <source>
        <dbReference type="EMBL" id="MFC3758466.1"/>
    </source>
</evidence>
<protein>
    <recommendedName>
        <fullName evidence="3">DUF4856 domain-containing protein</fullName>
    </recommendedName>
</protein>
<dbReference type="EMBL" id="JBHRYO010000002">
    <property type="protein sequence ID" value="MFC3758466.1"/>
    <property type="molecule type" value="Genomic_DNA"/>
</dbReference>
<accession>A0ABV7Y1S1</accession>
<gene>
    <name evidence="1" type="ORF">ACFONJ_20995</name>
</gene>
<proteinExistence type="predicted"/>
<reference evidence="2" key="1">
    <citation type="journal article" date="2019" name="Int. J. Syst. Evol. Microbiol.">
        <title>The Global Catalogue of Microorganisms (GCM) 10K type strain sequencing project: providing services to taxonomists for standard genome sequencing and annotation.</title>
        <authorList>
            <consortium name="The Broad Institute Genomics Platform"/>
            <consortium name="The Broad Institute Genome Sequencing Center for Infectious Disease"/>
            <person name="Wu L."/>
            <person name="Ma J."/>
        </authorList>
    </citation>
    <scope>NUCLEOTIDE SEQUENCE [LARGE SCALE GENOMIC DNA]</scope>
    <source>
        <strain evidence="2">CECT 7798</strain>
    </source>
</reference>
<dbReference type="PROSITE" id="PS51257">
    <property type="entry name" value="PROKAR_LIPOPROTEIN"/>
    <property type="match status" value="1"/>
</dbReference>
<name>A0ABV7Y1S1_9FLAO</name>
<organism evidence="1 2">
    <name type="scientific">Chryseobacterium tructae</name>
    <dbReference type="NCBI Taxonomy" id="1037380"/>
    <lineage>
        <taxon>Bacteria</taxon>
        <taxon>Pseudomonadati</taxon>
        <taxon>Bacteroidota</taxon>
        <taxon>Flavobacteriia</taxon>
        <taxon>Flavobacteriales</taxon>
        <taxon>Weeksellaceae</taxon>
        <taxon>Chryseobacterium group</taxon>
        <taxon>Chryseobacterium</taxon>
    </lineage>
</organism>
<keyword evidence="2" id="KW-1185">Reference proteome</keyword>
<sequence>MRNFLILILFTSISCSDKQKKETNEIITVSQCLQPQLQAGFSAEKSETDYPNYTYGQTDLDCAVPILESELIKKGYKSPSNEEFSQKVLDIFKRKIDYSIDSKYVYLDGKNSCNKSIAYNRNTDDEMEPTSYYLIKNNRFITELFAIPEIIDYSTAFPETKSFEDKVNNIQNDVHITKWNEDKNLSQKRFENINKLVARNKYLFNNSKADLAWLLANDKEFLRKLVVTFGYDKEQKINKQVINDLYKSYTQSGQIWYGAKLGEVFFTKDCQGKLQTQEGLLNYVSQNTNENDDRFIYALSNYIVYLFKEDKDGIFSEAPSKKFTLEEKAKIVAYVANIESPAFYKYKPLNSNSAWRNAGTSLYNITAAHPEILKIIEKNNYYGLTALKEVINSTQFEEEAPITNQSGE</sequence>
<comment type="caution">
    <text evidence="1">The sequence shown here is derived from an EMBL/GenBank/DDBJ whole genome shotgun (WGS) entry which is preliminary data.</text>
</comment>
<dbReference type="RefSeq" id="WP_290300356.1">
    <property type="nucleotide sequence ID" value="NZ_JAUFQR010000001.1"/>
</dbReference>
<evidence type="ECO:0008006" key="3">
    <source>
        <dbReference type="Google" id="ProtNLM"/>
    </source>
</evidence>
<dbReference type="Proteomes" id="UP001595735">
    <property type="component" value="Unassembled WGS sequence"/>
</dbReference>